<evidence type="ECO:0000313" key="3">
    <source>
        <dbReference type="Proteomes" id="UP000828390"/>
    </source>
</evidence>
<dbReference type="EMBL" id="JAIWYP010000016">
    <property type="protein sequence ID" value="KAH3694949.1"/>
    <property type="molecule type" value="Genomic_DNA"/>
</dbReference>
<reference evidence="2" key="2">
    <citation type="submission" date="2020-11" db="EMBL/GenBank/DDBJ databases">
        <authorList>
            <person name="McCartney M.A."/>
            <person name="Auch B."/>
            <person name="Kono T."/>
            <person name="Mallez S."/>
            <person name="Becker A."/>
            <person name="Gohl D.M."/>
            <person name="Silverstein K.A.T."/>
            <person name="Koren S."/>
            <person name="Bechman K.B."/>
            <person name="Herman A."/>
            <person name="Abrahante J.E."/>
            <person name="Garbe J."/>
        </authorList>
    </citation>
    <scope>NUCLEOTIDE SEQUENCE</scope>
    <source>
        <strain evidence="2">Duluth1</strain>
        <tissue evidence="2">Whole animal</tissue>
    </source>
</reference>
<sequence length="60" mass="6759">MKSIQQTLNTVRAPHPLAEHEAGTTNQSSMPHIQGPGVKEPREMVQQLPEKLQMPHHLSR</sequence>
<dbReference type="Proteomes" id="UP000828390">
    <property type="component" value="Unassembled WGS sequence"/>
</dbReference>
<accession>A0A9D3YAI6</accession>
<proteinExistence type="predicted"/>
<comment type="caution">
    <text evidence="2">The sequence shown here is derived from an EMBL/GenBank/DDBJ whole genome shotgun (WGS) entry which is preliminary data.</text>
</comment>
<dbReference type="AlphaFoldDB" id="A0A9D3YAI6"/>
<evidence type="ECO:0000256" key="1">
    <source>
        <dbReference type="SAM" id="MobiDB-lite"/>
    </source>
</evidence>
<keyword evidence="3" id="KW-1185">Reference proteome</keyword>
<organism evidence="2 3">
    <name type="scientific">Dreissena polymorpha</name>
    <name type="common">Zebra mussel</name>
    <name type="synonym">Mytilus polymorpha</name>
    <dbReference type="NCBI Taxonomy" id="45954"/>
    <lineage>
        <taxon>Eukaryota</taxon>
        <taxon>Metazoa</taxon>
        <taxon>Spiralia</taxon>
        <taxon>Lophotrochozoa</taxon>
        <taxon>Mollusca</taxon>
        <taxon>Bivalvia</taxon>
        <taxon>Autobranchia</taxon>
        <taxon>Heteroconchia</taxon>
        <taxon>Euheterodonta</taxon>
        <taxon>Imparidentia</taxon>
        <taxon>Neoheterodontei</taxon>
        <taxon>Myida</taxon>
        <taxon>Dreissenoidea</taxon>
        <taxon>Dreissenidae</taxon>
        <taxon>Dreissena</taxon>
    </lineage>
</organism>
<feature type="region of interest" description="Disordered" evidence="1">
    <location>
        <begin position="1"/>
        <end position="60"/>
    </location>
</feature>
<feature type="compositionally biased region" description="Polar residues" evidence="1">
    <location>
        <begin position="1"/>
        <end position="10"/>
    </location>
</feature>
<gene>
    <name evidence="2" type="ORF">DPMN_082395</name>
</gene>
<evidence type="ECO:0000313" key="2">
    <source>
        <dbReference type="EMBL" id="KAH3694949.1"/>
    </source>
</evidence>
<name>A0A9D3YAI6_DREPO</name>
<reference evidence="2" key="1">
    <citation type="journal article" date="2019" name="bioRxiv">
        <title>The Genome of the Zebra Mussel, Dreissena polymorpha: A Resource for Invasive Species Research.</title>
        <authorList>
            <person name="McCartney M.A."/>
            <person name="Auch B."/>
            <person name="Kono T."/>
            <person name="Mallez S."/>
            <person name="Zhang Y."/>
            <person name="Obille A."/>
            <person name="Becker A."/>
            <person name="Abrahante J.E."/>
            <person name="Garbe J."/>
            <person name="Badalamenti J.P."/>
            <person name="Herman A."/>
            <person name="Mangelson H."/>
            <person name="Liachko I."/>
            <person name="Sullivan S."/>
            <person name="Sone E.D."/>
            <person name="Koren S."/>
            <person name="Silverstein K.A.T."/>
            <person name="Beckman K.B."/>
            <person name="Gohl D.M."/>
        </authorList>
    </citation>
    <scope>NUCLEOTIDE SEQUENCE</scope>
    <source>
        <strain evidence="2">Duluth1</strain>
        <tissue evidence="2">Whole animal</tissue>
    </source>
</reference>
<protein>
    <submittedName>
        <fullName evidence="2">Uncharacterized protein</fullName>
    </submittedName>
</protein>